<dbReference type="GO" id="GO:0016740">
    <property type="term" value="F:transferase activity"/>
    <property type="evidence" value="ECO:0007669"/>
    <property type="project" value="UniProtKB-KW"/>
</dbReference>
<comment type="caution">
    <text evidence="4">The sequence shown here is derived from an EMBL/GenBank/DDBJ whole genome shotgun (WGS) entry which is preliminary data.</text>
</comment>
<evidence type="ECO:0000259" key="3">
    <source>
        <dbReference type="Pfam" id="PF00685"/>
    </source>
</evidence>
<accession>A0ABD3RCR7</accession>
<reference evidence="4 5" key="1">
    <citation type="submission" date="2024-10" db="EMBL/GenBank/DDBJ databases">
        <title>Updated reference genomes for cyclostephanoid diatoms.</title>
        <authorList>
            <person name="Roberts W.R."/>
            <person name="Alverson A.J."/>
        </authorList>
    </citation>
    <scope>NUCLEOTIDE SEQUENCE [LARGE SCALE GENOMIC DNA]</scope>
    <source>
        <strain evidence="4 5">AJA228-03</strain>
    </source>
</reference>
<dbReference type="AlphaFoldDB" id="A0ABD3RCR7"/>
<evidence type="ECO:0000256" key="1">
    <source>
        <dbReference type="ARBA" id="ARBA00005771"/>
    </source>
</evidence>
<evidence type="ECO:0000313" key="5">
    <source>
        <dbReference type="Proteomes" id="UP001530377"/>
    </source>
</evidence>
<protein>
    <recommendedName>
        <fullName evidence="3">Sulfotransferase domain-containing protein</fullName>
    </recommendedName>
</protein>
<name>A0ABD3RCR7_9STRA</name>
<dbReference type="InterPro" id="IPR027417">
    <property type="entry name" value="P-loop_NTPase"/>
</dbReference>
<evidence type="ECO:0000313" key="4">
    <source>
        <dbReference type="EMBL" id="KAL3810783.1"/>
    </source>
</evidence>
<keyword evidence="2" id="KW-0808">Transferase</keyword>
<dbReference type="EMBL" id="JALLPB020000302">
    <property type="protein sequence ID" value="KAL3810783.1"/>
    <property type="molecule type" value="Genomic_DNA"/>
</dbReference>
<sequence>MLAFIKKLGAICLGLALLIGYAGKFAPHLFLSLPFPLSIILWSTTGHDMPPYFMPDAWNVDEIDTWMKDGDLVIATGVKSGTTFMLYCTHQIRTRGTDIDDELFADVSIATPWPDLRQSRSGSWREQKGRYNTTVLPDGREMRHYWDNPTYPFRIFKSHFSPPTLPVRKRGGRRIKYLAMVRNGIDVAASAVHFFSSHTDAFRKLWGGFPPNYPDDAYGGDDPPAIVRDLLPGGNLQDLYWGYVKKWWPYRNDPNVMLLHYTDVRRDLRGHVAKLASFLEVELTEGELDAITERCGMEHMKKVNKFDYKMPLNTDVGLWDVDKDRILDEGKIFRDGGIGTGASVFSDKFVARWKKAEEDEFGHDPVMLQWAREGGEFPPVLE</sequence>
<evidence type="ECO:0000256" key="2">
    <source>
        <dbReference type="ARBA" id="ARBA00022679"/>
    </source>
</evidence>
<dbReference type="Gene3D" id="3.40.50.300">
    <property type="entry name" value="P-loop containing nucleotide triphosphate hydrolases"/>
    <property type="match status" value="1"/>
</dbReference>
<dbReference type="SUPFAM" id="SSF52540">
    <property type="entry name" value="P-loop containing nucleoside triphosphate hydrolases"/>
    <property type="match status" value="1"/>
</dbReference>
<organism evidence="4 5">
    <name type="scientific">Cyclostephanos tholiformis</name>
    <dbReference type="NCBI Taxonomy" id="382380"/>
    <lineage>
        <taxon>Eukaryota</taxon>
        <taxon>Sar</taxon>
        <taxon>Stramenopiles</taxon>
        <taxon>Ochrophyta</taxon>
        <taxon>Bacillariophyta</taxon>
        <taxon>Coscinodiscophyceae</taxon>
        <taxon>Thalassiosirophycidae</taxon>
        <taxon>Stephanodiscales</taxon>
        <taxon>Stephanodiscaceae</taxon>
        <taxon>Cyclostephanos</taxon>
    </lineage>
</organism>
<dbReference type="InterPro" id="IPR000863">
    <property type="entry name" value="Sulfotransferase_dom"/>
</dbReference>
<keyword evidence="5" id="KW-1185">Reference proteome</keyword>
<dbReference type="Pfam" id="PF00685">
    <property type="entry name" value="Sulfotransfer_1"/>
    <property type="match status" value="1"/>
</dbReference>
<dbReference type="Proteomes" id="UP001530377">
    <property type="component" value="Unassembled WGS sequence"/>
</dbReference>
<gene>
    <name evidence="4" type="ORF">ACHAXA_006427</name>
</gene>
<dbReference type="PANTHER" id="PTHR11783">
    <property type="entry name" value="SULFOTRANSFERASE SULT"/>
    <property type="match status" value="1"/>
</dbReference>
<comment type="similarity">
    <text evidence="1">Belongs to the sulfotransferase 1 family.</text>
</comment>
<proteinExistence type="inferred from homology"/>
<feature type="domain" description="Sulfotransferase" evidence="3">
    <location>
        <begin position="70"/>
        <end position="309"/>
    </location>
</feature>